<dbReference type="GO" id="GO:0016987">
    <property type="term" value="F:sigma factor activity"/>
    <property type="evidence" value="ECO:0007669"/>
    <property type="project" value="UniProtKB-KW"/>
</dbReference>
<dbReference type="NCBIfam" id="TIGR02937">
    <property type="entry name" value="sigma70-ECF"/>
    <property type="match status" value="1"/>
</dbReference>
<feature type="domain" description="RNA polymerase sigma-70 region 2" evidence="5">
    <location>
        <begin position="70"/>
        <end position="131"/>
    </location>
</feature>
<dbReference type="PANTHER" id="PTHR43133">
    <property type="entry name" value="RNA POLYMERASE ECF-TYPE SIGMA FACTO"/>
    <property type="match status" value="1"/>
</dbReference>
<feature type="domain" description="RNA polymerase sigma factor 70 region 4 type 2" evidence="6">
    <location>
        <begin position="165"/>
        <end position="213"/>
    </location>
</feature>
<sequence length="229" mass="25352">MKEETLDVAGFKGGIVGQGPGRKSSPTLRTEIILIYNPDVQFGPRPGRRSIVSGRPDAAGSQPLLQALLAHYDELVRHVRRRFGGAGFARDVVHDTCLRLIEKPVAPARAPLALLRRMLHDAAVDHCRREDARRRWVEPMAELPEVATPPAAGPERIVAARRELDLLILAIDALPERCRTSFILHRIHGLPQAQIAQLLAITVKTVEKHVRTASRLCQARLDLQQGRSA</sequence>
<dbReference type="PANTHER" id="PTHR43133:SF63">
    <property type="entry name" value="RNA POLYMERASE SIGMA FACTOR FECI-RELATED"/>
    <property type="match status" value="1"/>
</dbReference>
<organism evidence="7 8">
    <name type="scientific">Verticiella sediminum</name>
    <dbReference type="NCBI Taxonomy" id="1247510"/>
    <lineage>
        <taxon>Bacteria</taxon>
        <taxon>Pseudomonadati</taxon>
        <taxon>Pseudomonadota</taxon>
        <taxon>Betaproteobacteria</taxon>
        <taxon>Burkholderiales</taxon>
        <taxon>Alcaligenaceae</taxon>
        <taxon>Verticiella</taxon>
    </lineage>
</organism>
<dbReference type="OrthoDB" id="192021at2"/>
<evidence type="ECO:0000256" key="3">
    <source>
        <dbReference type="ARBA" id="ARBA00023082"/>
    </source>
</evidence>
<name>A0A556AIT5_9BURK</name>
<dbReference type="Pfam" id="PF08281">
    <property type="entry name" value="Sigma70_r4_2"/>
    <property type="match status" value="1"/>
</dbReference>
<dbReference type="AlphaFoldDB" id="A0A556AIT5"/>
<dbReference type="InterPro" id="IPR036388">
    <property type="entry name" value="WH-like_DNA-bd_sf"/>
</dbReference>
<evidence type="ECO:0000259" key="5">
    <source>
        <dbReference type="Pfam" id="PF04542"/>
    </source>
</evidence>
<dbReference type="Proteomes" id="UP000318405">
    <property type="component" value="Unassembled WGS sequence"/>
</dbReference>
<dbReference type="SUPFAM" id="SSF88659">
    <property type="entry name" value="Sigma3 and sigma4 domains of RNA polymerase sigma factors"/>
    <property type="match status" value="1"/>
</dbReference>
<keyword evidence="8" id="KW-1185">Reference proteome</keyword>
<dbReference type="Pfam" id="PF04542">
    <property type="entry name" value="Sigma70_r2"/>
    <property type="match status" value="1"/>
</dbReference>
<gene>
    <name evidence="7" type="ORF">FOZ76_15485</name>
</gene>
<dbReference type="SUPFAM" id="SSF88946">
    <property type="entry name" value="Sigma2 domain of RNA polymerase sigma factors"/>
    <property type="match status" value="1"/>
</dbReference>
<keyword evidence="3" id="KW-0731">Sigma factor</keyword>
<evidence type="ECO:0000313" key="8">
    <source>
        <dbReference type="Proteomes" id="UP000318405"/>
    </source>
</evidence>
<evidence type="ECO:0000256" key="1">
    <source>
        <dbReference type="ARBA" id="ARBA00010641"/>
    </source>
</evidence>
<dbReference type="InterPro" id="IPR007627">
    <property type="entry name" value="RNA_pol_sigma70_r2"/>
</dbReference>
<dbReference type="InterPro" id="IPR014284">
    <property type="entry name" value="RNA_pol_sigma-70_dom"/>
</dbReference>
<dbReference type="GO" id="GO:0003677">
    <property type="term" value="F:DNA binding"/>
    <property type="evidence" value="ECO:0007669"/>
    <property type="project" value="InterPro"/>
</dbReference>
<proteinExistence type="inferred from homology"/>
<accession>A0A556AIT5</accession>
<reference evidence="7 8" key="1">
    <citation type="submission" date="2019-07" db="EMBL/GenBank/DDBJ databases">
        <title>Qingshengfaniella alkalisoli gen. nov., sp. nov., isolated from saline soil.</title>
        <authorList>
            <person name="Xu L."/>
            <person name="Huang X.-X."/>
            <person name="Sun J.-Q."/>
        </authorList>
    </citation>
    <scope>NUCLEOTIDE SEQUENCE [LARGE SCALE GENOMIC DNA]</scope>
    <source>
        <strain evidence="7 8">DSM 27279</strain>
    </source>
</reference>
<dbReference type="InterPro" id="IPR039425">
    <property type="entry name" value="RNA_pol_sigma-70-like"/>
</dbReference>
<comment type="caution">
    <text evidence="7">The sequence shown here is derived from an EMBL/GenBank/DDBJ whole genome shotgun (WGS) entry which is preliminary data.</text>
</comment>
<dbReference type="GO" id="GO:0006352">
    <property type="term" value="P:DNA-templated transcription initiation"/>
    <property type="evidence" value="ECO:0007669"/>
    <property type="project" value="InterPro"/>
</dbReference>
<keyword evidence="4" id="KW-0804">Transcription</keyword>
<protein>
    <submittedName>
        <fullName evidence="7">RNA polymerase sigma factor</fullName>
    </submittedName>
</protein>
<dbReference type="InterPro" id="IPR013324">
    <property type="entry name" value="RNA_pol_sigma_r3/r4-like"/>
</dbReference>
<dbReference type="Gene3D" id="1.10.1740.10">
    <property type="match status" value="1"/>
</dbReference>
<evidence type="ECO:0000256" key="2">
    <source>
        <dbReference type="ARBA" id="ARBA00023015"/>
    </source>
</evidence>
<evidence type="ECO:0000256" key="4">
    <source>
        <dbReference type="ARBA" id="ARBA00023163"/>
    </source>
</evidence>
<dbReference type="InterPro" id="IPR013249">
    <property type="entry name" value="RNA_pol_sigma70_r4_t2"/>
</dbReference>
<dbReference type="Gene3D" id="1.10.10.10">
    <property type="entry name" value="Winged helix-like DNA-binding domain superfamily/Winged helix DNA-binding domain"/>
    <property type="match status" value="1"/>
</dbReference>
<dbReference type="InterPro" id="IPR013325">
    <property type="entry name" value="RNA_pol_sigma_r2"/>
</dbReference>
<evidence type="ECO:0000259" key="6">
    <source>
        <dbReference type="Pfam" id="PF08281"/>
    </source>
</evidence>
<dbReference type="EMBL" id="VLTJ01000029">
    <property type="protein sequence ID" value="TSH92803.1"/>
    <property type="molecule type" value="Genomic_DNA"/>
</dbReference>
<evidence type="ECO:0000313" key="7">
    <source>
        <dbReference type="EMBL" id="TSH92803.1"/>
    </source>
</evidence>
<comment type="similarity">
    <text evidence="1">Belongs to the sigma-70 factor family. ECF subfamily.</text>
</comment>
<keyword evidence="2" id="KW-0805">Transcription regulation</keyword>